<feature type="compositionally biased region" description="Basic and acidic residues" evidence="1">
    <location>
        <begin position="317"/>
        <end position="336"/>
    </location>
</feature>
<gene>
    <name evidence="5" type="ORF">CRHIZ90672A_00010602</name>
</gene>
<dbReference type="Proteomes" id="UP000696573">
    <property type="component" value="Unassembled WGS sequence"/>
</dbReference>
<evidence type="ECO:0000259" key="3">
    <source>
        <dbReference type="Pfam" id="PF03572"/>
    </source>
</evidence>
<evidence type="ECO:0000313" key="5">
    <source>
        <dbReference type="EMBL" id="CAH0037203.1"/>
    </source>
</evidence>
<accession>A0A9N9W0L0</accession>
<dbReference type="AlphaFoldDB" id="A0A9N9W0L0"/>
<dbReference type="InterPro" id="IPR056186">
    <property type="entry name" value="PDZ_CPAF-rel"/>
</dbReference>
<dbReference type="InterPro" id="IPR005151">
    <property type="entry name" value="Tail-specific_protease"/>
</dbReference>
<dbReference type="OrthoDB" id="27214at2759"/>
<protein>
    <recommendedName>
        <fullName evidence="7">Tail specific protease domain-containing protein</fullName>
    </recommendedName>
</protein>
<evidence type="ECO:0000256" key="1">
    <source>
        <dbReference type="SAM" id="MobiDB-lite"/>
    </source>
</evidence>
<organism evidence="5 6">
    <name type="scientific">Clonostachys rhizophaga</name>
    <dbReference type="NCBI Taxonomy" id="160324"/>
    <lineage>
        <taxon>Eukaryota</taxon>
        <taxon>Fungi</taxon>
        <taxon>Dikarya</taxon>
        <taxon>Ascomycota</taxon>
        <taxon>Pezizomycotina</taxon>
        <taxon>Sordariomycetes</taxon>
        <taxon>Hypocreomycetidae</taxon>
        <taxon>Hypocreales</taxon>
        <taxon>Bionectriaceae</taxon>
        <taxon>Clonostachys</taxon>
    </lineage>
</organism>
<feature type="region of interest" description="Disordered" evidence="1">
    <location>
        <begin position="307"/>
        <end position="338"/>
    </location>
</feature>
<sequence length="785" mass="86562">MFSPSTSSTWTVAIGAIQVLILCVTVAEAQQDPCAIFSSRQRSSLGDKVLQHPYDIIYDGGVDAEITFQCATSVPIFADQATFMVESMKNYTGLLSTLPYLKNPPASYQQPGVDVMARLDEIGNKARNHEYNNMYEFQLDIYNLQASTHEGHFGFAFGTSGLFVWWLPDQIVSVSSDGQELPQIFAYSDILGKVPNASPIIEIGGLPVFEYLRNFIETKTSNGMLEAHGDFNAMIPSDARQFAEIGMTPASSYSFPLFTSSYVYNGKSLQGHFANGTAFEWKYTGGSGENFSENGWTSGMDIYKGRVLKPPPSSSNSKRDAKEEYEDQLSKKRDSVTGRVSPIYPPPDLFQEYFGFGSVGSAYFLRNESIAILSLPSFNIKETTNVTIQSYSALFNGFLTQAKSAGMKKLVIDLQGNGGGVLSLGYDLFIRLFPNKVPNDQYFRLRQFPASDTWGKVISTVRMNPQSFPPWIVSEVSKKAKAWPFDLTNSVQLDGTIWTSWDSFYEGERFDGEEWTQPTGSNLYLSNPDLPNSQNLDFDAEFAIPLPFTEPPFAAEDIILLTDGVCASTCHTFSMFMKNDAGVKSVVVGGLPEYGPMQAVAGTRGGIVNDWNYYSEMKVILLEIVNNLTPEELIAFTNAVGITMDDIQALPPLVTNMPWNIGQSSINGMNVVHRDSPQVTRQFVYEAADCRLFCTADMYHDITHLWRAAAQFAGGDKSVCVRGSTDGPGTEINNTLLDSPGFSYNSTWDNVNSTSVPKSNRSDSATQRYGISMIAILVSVILAVL</sequence>
<dbReference type="GO" id="GO:0008236">
    <property type="term" value="F:serine-type peptidase activity"/>
    <property type="evidence" value="ECO:0007669"/>
    <property type="project" value="InterPro"/>
</dbReference>
<dbReference type="InterPro" id="IPR029045">
    <property type="entry name" value="ClpP/crotonase-like_dom_sf"/>
</dbReference>
<evidence type="ECO:0000256" key="2">
    <source>
        <dbReference type="SAM" id="SignalP"/>
    </source>
</evidence>
<dbReference type="SUPFAM" id="SSF52096">
    <property type="entry name" value="ClpP/crotonase"/>
    <property type="match status" value="1"/>
</dbReference>
<dbReference type="Pfam" id="PF03572">
    <property type="entry name" value="Peptidase_S41"/>
    <property type="match status" value="1"/>
</dbReference>
<proteinExistence type="predicted"/>
<dbReference type="EMBL" id="CABFNQ020000758">
    <property type="protein sequence ID" value="CAH0037203.1"/>
    <property type="molecule type" value="Genomic_DNA"/>
</dbReference>
<dbReference type="Gene3D" id="3.90.226.10">
    <property type="entry name" value="2-enoyl-CoA Hydratase, Chain A, domain 1"/>
    <property type="match status" value="1"/>
</dbReference>
<dbReference type="GO" id="GO:0006508">
    <property type="term" value="P:proteolysis"/>
    <property type="evidence" value="ECO:0007669"/>
    <property type="project" value="InterPro"/>
</dbReference>
<feature type="signal peptide" evidence="2">
    <location>
        <begin position="1"/>
        <end position="29"/>
    </location>
</feature>
<evidence type="ECO:0000259" key="4">
    <source>
        <dbReference type="Pfam" id="PF23658"/>
    </source>
</evidence>
<comment type="caution">
    <text evidence="5">The sequence shown here is derived from an EMBL/GenBank/DDBJ whole genome shotgun (WGS) entry which is preliminary data.</text>
</comment>
<dbReference type="Pfam" id="PF23658">
    <property type="entry name" value="PDZ_CPAF_rel"/>
    <property type="match status" value="1"/>
</dbReference>
<dbReference type="InterPro" id="IPR052766">
    <property type="entry name" value="S41A_metabolite_peptidase"/>
</dbReference>
<reference evidence="5" key="1">
    <citation type="submission" date="2021-10" db="EMBL/GenBank/DDBJ databases">
        <authorList>
            <person name="Piombo E."/>
        </authorList>
    </citation>
    <scope>NUCLEOTIDE SEQUENCE</scope>
</reference>
<keyword evidence="6" id="KW-1185">Reference proteome</keyword>
<evidence type="ECO:0000313" key="6">
    <source>
        <dbReference type="Proteomes" id="UP000696573"/>
    </source>
</evidence>
<feature type="chain" id="PRO_5040346118" description="Tail specific protease domain-containing protein" evidence="2">
    <location>
        <begin position="30"/>
        <end position="785"/>
    </location>
</feature>
<name>A0A9N9W0L0_9HYPO</name>
<evidence type="ECO:0008006" key="7">
    <source>
        <dbReference type="Google" id="ProtNLM"/>
    </source>
</evidence>
<feature type="domain" description="Tail specific protease" evidence="3">
    <location>
        <begin position="370"/>
        <end position="581"/>
    </location>
</feature>
<keyword evidence="2" id="KW-0732">Signal</keyword>
<dbReference type="PANTHER" id="PTHR37049:SF4">
    <property type="entry name" value="RHODANESE DOMAIN-CONTAINING PROTEIN"/>
    <property type="match status" value="1"/>
</dbReference>
<feature type="domain" description="CPAF-like PDZ" evidence="4">
    <location>
        <begin position="169"/>
        <end position="285"/>
    </location>
</feature>
<dbReference type="PANTHER" id="PTHR37049">
    <property type="entry name" value="PEPTIDASE S41 FAMILY PROTEIN"/>
    <property type="match status" value="1"/>
</dbReference>